<protein>
    <recommendedName>
        <fullName evidence="4">Lipoprotein</fullName>
    </recommendedName>
</protein>
<dbReference type="AlphaFoldDB" id="A0A376BWN4"/>
<organism evidence="2 3">
    <name type="scientific">Alysiella crassa</name>
    <dbReference type="NCBI Taxonomy" id="153491"/>
    <lineage>
        <taxon>Bacteria</taxon>
        <taxon>Pseudomonadati</taxon>
        <taxon>Pseudomonadota</taxon>
        <taxon>Betaproteobacteria</taxon>
        <taxon>Neisseriales</taxon>
        <taxon>Neisseriaceae</taxon>
        <taxon>Alysiella</taxon>
    </lineage>
</organism>
<evidence type="ECO:0008006" key="4">
    <source>
        <dbReference type="Google" id="ProtNLM"/>
    </source>
</evidence>
<feature type="chain" id="PRO_5016954667" description="Lipoprotein" evidence="1">
    <location>
        <begin position="21"/>
        <end position="76"/>
    </location>
</feature>
<dbReference type="PROSITE" id="PS51257">
    <property type="entry name" value="PROKAR_LIPOPROTEIN"/>
    <property type="match status" value="1"/>
</dbReference>
<sequence>MKLNQLAVLTSVSLLLAACASGSYQWHKNGVSVHDTNNQISKCKYDIDMARDVSAEKAKAMLTNCMQKEGYRWVYR</sequence>
<evidence type="ECO:0000313" key="2">
    <source>
        <dbReference type="EMBL" id="SSY80774.1"/>
    </source>
</evidence>
<keyword evidence="3" id="KW-1185">Reference proteome</keyword>
<proteinExistence type="predicted"/>
<dbReference type="Proteomes" id="UP000254209">
    <property type="component" value="Unassembled WGS sequence"/>
</dbReference>
<dbReference type="EMBL" id="UFSO01000003">
    <property type="protein sequence ID" value="SSY80774.1"/>
    <property type="molecule type" value="Genomic_DNA"/>
</dbReference>
<dbReference type="STRING" id="1120980.GCA_000745955_02573"/>
<dbReference type="OrthoDB" id="8854451at2"/>
<feature type="signal peptide" evidence="1">
    <location>
        <begin position="1"/>
        <end position="20"/>
    </location>
</feature>
<reference evidence="2 3" key="1">
    <citation type="submission" date="2018-06" db="EMBL/GenBank/DDBJ databases">
        <authorList>
            <consortium name="Pathogen Informatics"/>
            <person name="Doyle S."/>
        </authorList>
    </citation>
    <scope>NUCLEOTIDE SEQUENCE [LARGE SCALE GENOMIC DNA]</scope>
    <source>
        <strain evidence="2 3">NCTC10283</strain>
    </source>
</reference>
<name>A0A376BWN4_9NEIS</name>
<accession>A0A376BWN4</accession>
<dbReference type="RefSeq" id="WP_034295717.1">
    <property type="nucleotide sequence ID" value="NZ_CP091519.2"/>
</dbReference>
<gene>
    <name evidence="2" type="ORF">NCTC10283_02335</name>
</gene>
<evidence type="ECO:0000313" key="3">
    <source>
        <dbReference type="Proteomes" id="UP000254209"/>
    </source>
</evidence>
<evidence type="ECO:0000256" key="1">
    <source>
        <dbReference type="SAM" id="SignalP"/>
    </source>
</evidence>
<keyword evidence="1" id="KW-0732">Signal</keyword>